<dbReference type="WBParaSite" id="ECPE_0000766401-mRNA-1">
    <property type="protein sequence ID" value="ECPE_0000766401-mRNA-1"/>
    <property type="gene ID" value="ECPE_0000766401"/>
</dbReference>
<evidence type="ECO:0000256" key="2">
    <source>
        <dbReference type="ARBA" id="ARBA00022801"/>
    </source>
</evidence>
<evidence type="ECO:0000313" key="4">
    <source>
        <dbReference type="EMBL" id="VDP81658.1"/>
    </source>
</evidence>
<comment type="similarity">
    <text evidence="1">Belongs to the thioesterase PaaI family.</text>
</comment>
<dbReference type="SUPFAM" id="SSF54637">
    <property type="entry name" value="Thioesterase/thiol ester dehydrase-isomerase"/>
    <property type="match status" value="1"/>
</dbReference>
<dbReference type="OrthoDB" id="46529at2759"/>
<reference evidence="4 5" key="2">
    <citation type="submission" date="2018-11" db="EMBL/GenBank/DDBJ databases">
        <authorList>
            <consortium name="Pathogen Informatics"/>
        </authorList>
    </citation>
    <scope>NUCLEOTIDE SEQUENCE [LARGE SCALE GENOMIC DNA]</scope>
    <source>
        <strain evidence="4 5">Egypt</strain>
    </source>
</reference>
<dbReference type="PANTHER" id="PTHR21660">
    <property type="entry name" value="THIOESTERASE SUPERFAMILY MEMBER-RELATED"/>
    <property type="match status" value="1"/>
</dbReference>
<dbReference type="AlphaFoldDB" id="A0A183AL13"/>
<evidence type="ECO:0000259" key="3">
    <source>
        <dbReference type="Pfam" id="PF03061"/>
    </source>
</evidence>
<protein>
    <submittedName>
        <fullName evidence="6">4HBT domain-containing protein</fullName>
    </submittedName>
</protein>
<dbReference type="Gene3D" id="3.10.129.10">
    <property type="entry name" value="Hotdog Thioesterase"/>
    <property type="match status" value="1"/>
</dbReference>
<dbReference type="PANTHER" id="PTHR21660:SF1">
    <property type="entry name" value="ACYL-COENZYME A THIOESTERASE 13"/>
    <property type="match status" value="1"/>
</dbReference>
<evidence type="ECO:0000313" key="6">
    <source>
        <dbReference type="WBParaSite" id="ECPE_0000766401-mRNA-1"/>
    </source>
</evidence>
<dbReference type="Pfam" id="PF03061">
    <property type="entry name" value="4HBT"/>
    <property type="match status" value="1"/>
</dbReference>
<keyword evidence="5" id="KW-1185">Reference proteome</keyword>
<dbReference type="GO" id="GO:0047617">
    <property type="term" value="F:fatty acyl-CoA hydrolase activity"/>
    <property type="evidence" value="ECO:0007669"/>
    <property type="project" value="InterPro"/>
</dbReference>
<dbReference type="InterPro" id="IPR029069">
    <property type="entry name" value="HotDog_dom_sf"/>
</dbReference>
<keyword evidence="2" id="KW-0378">Hydrolase</keyword>
<accession>A0A183AL13</accession>
<dbReference type="Proteomes" id="UP000272942">
    <property type="component" value="Unassembled WGS sequence"/>
</dbReference>
<gene>
    <name evidence="4" type="ORF">ECPE_LOCUS7648</name>
</gene>
<proteinExistence type="inferred from homology"/>
<dbReference type="InterPro" id="IPR039298">
    <property type="entry name" value="ACOT13"/>
</dbReference>
<dbReference type="CDD" id="cd03443">
    <property type="entry name" value="PaaI_thioesterase"/>
    <property type="match status" value="1"/>
</dbReference>
<dbReference type="EMBL" id="UZAN01044880">
    <property type="protein sequence ID" value="VDP81658.1"/>
    <property type="molecule type" value="Genomic_DNA"/>
</dbReference>
<name>A0A183AL13_9TREM</name>
<sequence>MAPRASSISAVNRIITLLAGDKSFNHLFHNIEAVSATEKCLTCRFLVSQAETNELHTLHGGYITGAVDFVSSVDLVRMGHRNHVSVHLGVDFMRPGKYESWIKVDSYVQNKGKRLAFCDVLFTDEDTGKLLAKGTHTKFLLPDEPSSS</sequence>
<evidence type="ECO:0000256" key="1">
    <source>
        <dbReference type="ARBA" id="ARBA00008324"/>
    </source>
</evidence>
<feature type="domain" description="Thioesterase" evidence="3">
    <location>
        <begin position="57"/>
        <end position="129"/>
    </location>
</feature>
<reference evidence="6" key="1">
    <citation type="submission" date="2016-06" db="UniProtKB">
        <authorList>
            <consortium name="WormBaseParasite"/>
        </authorList>
    </citation>
    <scope>IDENTIFICATION</scope>
</reference>
<organism evidence="6">
    <name type="scientific">Echinostoma caproni</name>
    <dbReference type="NCBI Taxonomy" id="27848"/>
    <lineage>
        <taxon>Eukaryota</taxon>
        <taxon>Metazoa</taxon>
        <taxon>Spiralia</taxon>
        <taxon>Lophotrochozoa</taxon>
        <taxon>Platyhelminthes</taxon>
        <taxon>Trematoda</taxon>
        <taxon>Digenea</taxon>
        <taxon>Plagiorchiida</taxon>
        <taxon>Echinostomata</taxon>
        <taxon>Echinostomatoidea</taxon>
        <taxon>Echinostomatidae</taxon>
        <taxon>Echinostoma</taxon>
    </lineage>
</organism>
<dbReference type="InterPro" id="IPR006683">
    <property type="entry name" value="Thioestr_dom"/>
</dbReference>
<evidence type="ECO:0000313" key="5">
    <source>
        <dbReference type="Proteomes" id="UP000272942"/>
    </source>
</evidence>